<evidence type="ECO:0000313" key="19">
    <source>
        <dbReference type="EnsemblPlants" id="AES65324"/>
    </source>
</evidence>
<keyword evidence="7 11" id="KW-0238">DNA-binding</keyword>
<dbReference type="Gene3D" id="1.10.10.60">
    <property type="entry name" value="Homeodomain-like"/>
    <property type="match status" value="1"/>
</dbReference>
<feature type="DNA-binding region" description="Homeobox" evidence="11">
    <location>
        <begin position="480"/>
        <end position="539"/>
    </location>
</feature>
<evidence type="ECO:0000256" key="14">
    <source>
        <dbReference type="SAM" id="MobiDB-lite"/>
    </source>
</evidence>
<feature type="region of interest" description="Disordered" evidence="14">
    <location>
        <begin position="424"/>
        <end position="449"/>
    </location>
</feature>
<dbReference type="HOGENOM" id="CLU_018465_0_0_1"/>
<dbReference type="GO" id="GO:0043565">
    <property type="term" value="F:sequence-specific DNA binding"/>
    <property type="evidence" value="ECO:0007669"/>
    <property type="project" value="UniProtKB-ARBA"/>
</dbReference>
<dbReference type="Proteomes" id="UP000002051">
    <property type="component" value="Chromosome 2"/>
</dbReference>
<dbReference type="InterPro" id="IPR013083">
    <property type="entry name" value="Znf_RING/FYVE/PHD"/>
</dbReference>
<feature type="compositionally biased region" description="Basic and acidic residues" evidence="14">
    <location>
        <begin position="71"/>
        <end position="81"/>
    </location>
</feature>
<dbReference type="InterPro" id="IPR001965">
    <property type="entry name" value="Znf_PHD"/>
</dbReference>
<dbReference type="InterPro" id="IPR045876">
    <property type="entry name" value="PRHA-like_PHD-finger"/>
</dbReference>
<keyword evidence="9" id="KW-0804">Transcription</keyword>
<evidence type="ECO:0000256" key="8">
    <source>
        <dbReference type="ARBA" id="ARBA00023155"/>
    </source>
</evidence>
<dbReference type="Pfam" id="PF00628">
    <property type="entry name" value="PHD"/>
    <property type="match status" value="1"/>
</dbReference>
<dbReference type="PROSITE" id="PS50016">
    <property type="entry name" value="ZF_PHD_2"/>
    <property type="match status" value="1"/>
</dbReference>
<dbReference type="GO" id="GO:0008270">
    <property type="term" value="F:zinc ion binding"/>
    <property type="evidence" value="ECO:0007669"/>
    <property type="project" value="UniProtKB-KW"/>
</dbReference>
<evidence type="ECO:0000313" key="18">
    <source>
        <dbReference type="EMBL" id="RHN73458.1"/>
    </source>
</evidence>
<dbReference type="AlphaFoldDB" id="G7IG86"/>
<dbReference type="OrthoDB" id="1903104at2759"/>
<dbReference type="CDD" id="cd15504">
    <property type="entry name" value="PHD_PRHA_like"/>
    <property type="match status" value="1"/>
</dbReference>
<dbReference type="CDD" id="cd00086">
    <property type="entry name" value="homeodomain"/>
    <property type="match status" value="1"/>
</dbReference>
<feature type="compositionally biased region" description="Basic and acidic residues" evidence="14">
    <location>
        <begin position="17"/>
        <end position="26"/>
    </location>
</feature>
<evidence type="ECO:0000256" key="10">
    <source>
        <dbReference type="ARBA" id="ARBA00023242"/>
    </source>
</evidence>
<evidence type="ECO:0000256" key="1">
    <source>
        <dbReference type="ARBA" id="ARBA00004123"/>
    </source>
</evidence>
<dbReference type="InterPro" id="IPR001356">
    <property type="entry name" value="HD"/>
</dbReference>
<comment type="subcellular location">
    <subcellularLocation>
        <location evidence="1 11 13">Nucleus</location>
    </subcellularLocation>
</comment>
<feature type="region of interest" description="Disordered" evidence="14">
    <location>
        <begin position="323"/>
        <end position="369"/>
    </location>
</feature>
<dbReference type="GO" id="GO:0006355">
    <property type="term" value="P:regulation of DNA-templated transcription"/>
    <property type="evidence" value="ECO:0007669"/>
    <property type="project" value="UniProtKB-ARBA"/>
</dbReference>
<dbReference type="SUPFAM" id="SSF46689">
    <property type="entry name" value="Homeodomain-like"/>
    <property type="match status" value="1"/>
</dbReference>
<dbReference type="Gramene" id="rna9273">
    <property type="protein sequence ID" value="RHN73458.1"/>
    <property type="gene ID" value="gene9273"/>
</dbReference>
<evidence type="ECO:0000256" key="6">
    <source>
        <dbReference type="ARBA" id="ARBA00023015"/>
    </source>
</evidence>
<evidence type="ECO:0000256" key="4">
    <source>
        <dbReference type="ARBA" id="ARBA00022771"/>
    </source>
</evidence>
<keyword evidence="5" id="KW-0862">Zinc</keyword>
<keyword evidence="3" id="KW-0479">Metal-binding</keyword>
<evidence type="ECO:0000256" key="7">
    <source>
        <dbReference type="ARBA" id="ARBA00023125"/>
    </source>
</evidence>
<dbReference type="GO" id="GO:0010557">
    <property type="term" value="P:positive regulation of macromolecule biosynthetic process"/>
    <property type="evidence" value="ECO:0007669"/>
    <property type="project" value="UniProtKB-ARBA"/>
</dbReference>
<dbReference type="EMBL" id="PSQE01000002">
    <property type="protein sequence ID" value="RHN73458.1"/>
    <property type="molecule type" value="Genomic_DNA"/>
</dbReference>
<dbReference type="InterPro" id="IPR019786">
    <property type="entry name" value="Zinc_finger_PHD-type_CS"/>
</dbReference>
<dbReference type="InterPro" id="IPR009057">
    <property type="entry name" value="Homeodomain-like_sf"/>
</dbReference>
<dbReference type="SMART" id="SM00389">
    <property type="entry name" value="HOX"/>
    <property type="match status" value="1"/>
</dbReference>
<organism evidence="17 20">
    <name type="scientific">Medicago truncatula</name>
    <name type="common">Barrel medic</name>
    <name type="synonym">Medicago tribuloides</name>
    <dbReference type="NCBI Taxonomy" id="3880"/>
    <lineage>
        <taxon>Eukaryota</taxon>
        <taxon>Viridiplantae</taxon>
        <taxon>Streptophyta</taxon>
        <taxon>Embryophyta</taxon>
        <taxon>Tracheophyta</taxon>
        <taxon>Spermatophyta</taxon>
        <taxon>Magnoliopsida</taxon>
        <taxon>eudicotyledons</taxon>
        <taxon>Gunneridae</taxon>
        <taxon>Pentapetalae</taxon>
        <taxon>rosids</taxon>
        <taxon>fabids</taxon>
        <taxon>Fabales</taxon>
        <taxon>Fabaceae</taxon>
        <taxon>Papilionoideae</taxon>
        <taxon>50 kb inversion clade</taxon>
        <taxon>NPAAA clade</taxon>
        <taxon>Hologalegina</taxon>
        <taxon>IRL clade</taxon>
        <taxon>Trifolieae</taxon>
        <taxon>Medicago</taxon>
    </lineage>
</organism>
<keyword evidence="8 11" id="KW-0371">Homeobox</keyword>
<evidence type="ECO:0000256" key="11">
    <source>
        <dbReference type="PROSITE-ProRule" id="PRU00108"/>
    </source>
</evidence>
<feature type="region of interest" description="Disordered" evidence="14">
    <location>
        <begin position="1"/>
        <end position="134"/>
    </location>
</feature>
<feature type="domain" description="PHD-type" evidence="15">
    <location>
        <begin position="225"/>
        <end position="282"/>
    </location>
</feature>
<dbReference type="EMBL" id="CM001218">
    <property type="protein sequence ID" value="AES65324.1"/>
    <property type="molecule type" value="Genomic_DNA"/>
</dbReference>
<feature type="domain" description="Homeobox" evidence="16">
    <location>
        <begin position="478"/>
        <end position="538"/>
    </location>
</feature>
<evidence type="ECO:0000256" key="5">
    <source>
        <dbReference type="ARBA" id="ARBA00022833"/>
    </source>
</evidence>
<dbReference type="GO" id="GO:0003682">
    <property type="term" value="F:chromatin binding"/>
    <property type="evidence" value="ECO:0000318"/>
    <property type="project" value="GO_Central"/>
</dbReference>
<reference evidence="19" key="3">
    <citation type="submission" date="2015-04" db="UniProtKB">
        <authorList>
            <consortium name="EnsemblPlants"/>
        </authorList>
    </citation>
    <scope>IDENTIFICATION</scope>
    <source>
        <strain evidence="19">cv. Jemalong A17</strain>
    </source>
</reference>
<feature type="compositionally biased region" description="Basic and acidic residues" evidence="14">
    <location>
        <begin position="101"/>
        <end position="110"/>
    </location>
</feature>
<reference evidence="18" key="4">
    <citation type="journal article" date="2018" name="Nat. Plants">
        <title>Whole-genome landscape of Medicago truncatula symbiotic genes.</title>
        <authorList>
            <person name="Pecrix Y."/>
            <person name="Gamas P."/>
            <person name="Carrere S."/>
        </authorList>
    </citation>
    <scope>NUCLEOTIDE SEQUENCE</scope>
    <source>
        <tissue evidence="18">Leaves</tissue>
    </source>
</reference>
<dbReference type="Gene3D" id="3.30.40.10">
    <property type="entry name" value="Zinc/RING finger domain, C3HC4 (zinc finger)"/>
    <property type="match status" value="1"/>
</dbReference>
<dbReference type="FunFam" id="1.10.10.60:FF:000437">
    <property type="entry name" value="pathogenesis-related homeodomain protein"/>
    <property type="match status" value="1"/>
</dbReference>
<feature type="compositionally biased region" description="Basic residues" evidence="14">
    <location>
        <begin position="117"/>
        <end position="129"/>
    </location>
</feature>
<keyword evidence="4 12" id="KW-0863">Zinc-finger</keyword>
<dbReference type="STRING" id="3880.G7IG86"/>
<dbReference type="InterPro" id="IPR019787">
    <property type="entry name" value="Znf_PHD-finger"/>
</dbReference>
<dbReference type="FunFam" id="3.30.40.10:FF:000270">
    <property type="entry name" value="pathogenesis-related homeodomain protein-like"/>
    <property type="match status" value="1"/>
</dbReference>
<dbReference type="SMART" id="SM00249">
    <property type="entry name" value="PHD"/>
    <property type="match status" value="1"/>
</dbReference>
<dbReference type="OMA" id="EDWGPAK"/>
<accession>G7IG86</accession>
<dbReference type="GO" id="GO:0003677">
    <property type="term" value="F:DNA binding"/>
    <property type="evidence" value="ECO:0000318"/>
    <property type="project" value="GO_Central"/>
</dbReference>
<gene>
    <name evidence="19" type="primary">11443217</name>
    <name evidence="17" type="ordered locus">MTR_2g038000</name>
    <name evidence="18" type="ORF">MtrunA17_Chr2g0298701</name>
</gene>
<feature type="compositionally biased region" description="Polar residues" evidence="14">
    <location>
        <begin position="82"/>
        <end position="100"/>
    </location>
</feature>
<reference evidence="17 20" key="1">
    <citation type="journal article" date="2011" name="Nature">
        <title>The Medicago genome provides insight into the evolution of rhizobial symbioses.</title>
        <authorList>
            <person name="Young N.D."/>
            <person name="Debelle F."/>
            <person name="Oldroyd G.E."/>
            <person name="Geurts R."/>
            <person name="Cannon S.B."/>
            <person name="Udvardi M.K."/>
            <person name="Benedito V.A."/>
            <person name="Mayer K.F."/>
            <person name="Gouzy J."/>
            <person name="Schoof H."/>
            <person name="Van de Peer Y."/>
            <person name="Proost S."/>
            <person name="Cook D.R."/>
            <person name="Meyers B.C."/>
            <person name="Spannagl M."/>
            <person name="Cheung F."/>
            <person name="De Mita S."/>
            <person name="Krishnakumar V."/>
            <person name="Gundlach H."/>
            <person name="Zhou S."/>
            <person name="Mudge J."/>
            <person name="Bharti A.K."/>
            <person name="Murray J.D."/>
            <person name="Naoumkina M.A."/>
            <person name="Rosen B."/>
            <person name="Silverstein K.A."/>
            <person name="Tang H."/>
            <person name="Rombauts S."/>
            <person name="Zhao P.X."/>
            <person name="Zhou P."/>
            <person name="Barbe V."/>
            <person name="Bardou P."/>
            <person name="Bechner M."/>
            <person name="Bellec A."/>
            <person name="Berger A."/>
            <person name="Berges H."/>
            <person name="Bidwell S."/>
            <person name="Bisseling T."/>
            <person name="Choisne N."/>
            <person name="Couloux A."/>
            <person name="Denny R."/>
            <person name="Deshpande S."/>
            <person name="Dai X."/>
            <person name="Doyle J.J."/>
            <person name="Dudez A.M."/>
            <person name="Farmer A.D."/>
            <person name="Fouteau S."/>
            <person name="Franken C."/>
            <person name="Gibelin C."/>
            <person name="Gish J."/>
            <person name="Goldstein S."/>
            <person name="Gonzalez A.J."/>
            <person name="Green P.J."/>
            <person name="Hallab A."/>
            <person name="Hartog M."/>
            <person name="Hua A."/>
            <person name="Humphray S.J."/>
            <person name="Jeong D.H."/>
            <person name="Jing Y."/>
            <person name="Jocker A."/>
            <person name="Kenton S.M."/>
            <person name="Kim D.J."/>
            <person name="Klee K."/>
            <person name="Lai H."/>
            <person name="Lang C."/>
            <person name="Lin S."/>
            <person name="Macmil S.L."/>
            <person name="Magdelenat G."/>
            <person name="Matthews L."/>
            <person name="McCorrison J."/>
            <person name="Monaghan E.L."/>
            <person name="Mun J.H."/>
            <person name="Najar F.Z."/>
            <person name="Nicholson C."/>
            <person name="Noirot C."/>
            <person name="O'Bleness M."/>
            <person name="Paule C.R."/>
            <person name="Poulain J."/>
            <person name="Prion F."/>
            <person name="Qin B."/>
            <person name="Qu C."/>
            <person name="Retzel E.F."/>
            <person name="Riddle C."/>
            <person name="Sallet E."/>
            <person name="Samain S."/>
            <person name="Samson N."/>
            <person name="Sanders I."/>
            <person name="Saurat O."/>
            <person name="Scarpelli C."/>
            <person name="Schiex T."/>
            <person name="Segurens B."/>
            <person name="Severin A.J."/>
            <person name="Sherrier D.J."/>
            <person name="Shi R."/>
            <person name="Sims S."/>
            <person name="Singer S.R."/>
            <person name="Sinharoy S."/>
            <person name="Sterck L."/>
            <person name="Viollet A."/>
            <person name="Wang B.B."/>
            <person name="Wang K."/>
            <person name="Wang M."/>
            <person name="Wang X."/>
            <person name="Warfsmann J."/>
            <person name="Weissenbach J."/>
            <person name="White D.D."/>
            <person name="White J.D."/>
            <person name="Wiley G.B."/>
            <person name="Wincker P."/>
            <person name="Xing Y."/>
            <person name="Yang L."/>
            <person name="Yao Z."/>
            <person name="Ying F."/>
            <person name="Zhai J."/>
            <person name="Zhou L."/>
            <person name="Zuber A."/>
            <person name="Denarie J."/>
            <person name="Dixon R.A."/>
            <person name="May G.D."/>
            <person name="Schwartz D.C."/>
            <person name="Rogers J."/>
            <person name="Quetier F."/>
            <person name="Town C.D."/>
            <person name="Roe B.A."/>
        </authorList>
    </citation>
    <scope>NUCLEOTIDE SEQUENCE [LARGE SCALE GENOMIC DNA]</scope>
    <source>
        <strain evidence="17">A17</strain>
        <strain evidence="19 20">cv. Jemalong A17</strain>
    </source>
</reference>
<feature type="compositionally biased region" description="Basic residues" evidence="14">
    <location>
        <begin position="35"/>
        <end position="51"/>
    </location>
</feature>
<dbReference type="SUPFAM" id="SSF57903">
    <property type="entry name" value="FYVE/PHD zinc finger"/>
    <property type="match status" value="1"/>
</dbReference>
<evidence type="ECO:0000256" key="3">
    <source>
        <dbReference type="ARBA" id="ARBA00022723"/>
    </source>
</evidence>
<dbReference type="GO" id="GO:0005634">
    <property type="term" value="C:nucleus"/>
    <property type="evidence" value="ECO:0000318"/>
    <property type="project" value="GO_Central"/>
</dbReference>
<dbReference type="PANTHER" id="PTHR12628:SF10">
    <property type="entry name" value="HOMEOBOX DOMAIN-CONTAINING PROTEIN"/>
    <property type="match status" value="1"/>
</dbReference>
<dbReference type="PROSITE" id="PS50071">
    <property type="entry name" value="HOMEOBOX_2"/>
    <property type="match status" value="1"/>
</dbReference>
<dbReference type="KEGG" id="mtr:11443217"/>
<feature type="region of interest" description="Disordered" evidence="14">
    <location>
        <begin position="590"/>
        <end position="621"/>
    </location>
</feature>
<dbReference type="PROSITE" id="PS01359">
    <property type="entry name" value="ZF_PHD_1"/>
    <property type="match status" value="1"/>
</dbReference>
<keyword evidence="10 11" id="KW-0539">Nucleus</keyword>
<comment type="similarity">
    <text evidence="2">Belongs to the PHD-associated homeobox family.</text>
</comment>
<reference evidence="17 20" key="2">
    <citation type="journal article" date="2014" name="BMC Genomics">
        <title>An improved genome release (version Mt4.0) for the model legume Medicago truncatula.</title>
        <authorList>
            <person name="Tang H."/>
            <person name="Krishnakumar V."/>
            <person name="Bidwell S."/>
            <person name="Rosen B."/>
            <person name="Chan A."/>
            <person name="Zhou S."/>
            <person name="Gentzbittel L."/>
            <person name="Childs K.L."/>
            <person name="Yandell M."/>
            <person name="Gundlach H."/>
            <person name="Mayer K.F."/>
            <person name="Schwartz D.C."/>
            <person name="Town C.D."/>
        </authorList>
    </citation>
    <scope>GENOME REANNOTATION</scope>
    <source>
        <strain evidence="19 20">cv. Jemalong A17</strain>
    </source>
</reference>
<dbReference type="Proteomes" id="UP000265566">
    <property type="component" value="Chromosome 2"/>
</dbReference>
<proteinExistence type="inferred from homology"/>
<evidence type="ECO:0000259" key="16">
    <source>
        <dbReference type="PROSITE" id="PS50071"/>
    </source>
</evidence>
<dbReference type="InterPro" id="IPR011011">
    <property type="entry name" value="Znf_FYVE_PHD"/>
</dbReference>
<dbReference type="eggNOG" id="KOG4299">
    <property type="taxonomic scope" value="Eukaryota"/>
</dbReference>
<keyword evidence="20" id="KW-1185">Reference proteome</keyword>
<evidence type="ECO:0000256" key="9">
    <source>
        <dbReference type="ARBA" id="ARBA00023163"/>
    </source>
</evidence>
<evidence type="ECO:0000256" key="13">
    <source>
        <dbReference type="RuleBase" id="RU000682"/>
    </source>
</evidence>
<keyword evidence="6" id="KW-0805">Transcription regulation</keyword>
<evidence type="ECO:0000256" key="2">
    <source>
        <dbReference type="ARBA" id="ARBA00007427"/>
    </source>
</evidence>
<evidence type="ECO:0000259" key="15">
    <source>
        <dbReference type="PROSITE" id="PS50016"/>
    </source>
</evidence>
<feature type="compositionally biased region" description="Acidic residues" evidence="14">
    <location>
        <begin position="323"/>
        <end position="337"/>
    </location>
</feature>
<dbReference type="GO" id="GO:0045814">
    <property type="term" value="P:negative regulation of gene expression, epigenetic"/>
    <property type="evidence" value="ECO:0000318"/>
    <property type="project" value="GO_Central"/>
</dbReference>
<evidence type="ECO:0000313" key="20">
    <source>
        <dbReference type="Proteomes" id="UP000002051"/>
    </source>
</evidence>
<dbReference type="PaxDb" id="3880-AES65324"/>
<dbReference type="PANTHER" id="PTHR12628">
    <property type="entry name" value="POLYCOMB-LIKE TRANSCRIPTION FACTOR"/>
    <property type="match status" value="1"/>
</dbReference>
<evidence type="ECO:0000256" key="12">
    <source>
        <dbReference type="PROSITE-ProRule" id="PRU00146"/>
    </source>
</evidence>
<feature type="compositionally biased region" description="Polar residues" evidence="14">
    <location>
        <begin position="7"/>
        <end position="16"/>
    </location>
</feature>
<feature type="compositionally biased region" description="Polar residues" evidence="14">
    <location>
        <begin position="56"/>
        <end position="70"/>
    </location>
</feature>
<protein>
    <submittedName>
        <fullName evidence="17">Pathogenesis-related homeodomain-like protein, putative</fullName>
    </submittedName>
    <submittedName>
        <fullName evidence="18">Putative transcription factor Homobox-WOX family</fullName>
    </submittedName>
</protein>
<dbReference type="EnsemblPlants" id="AES65324">
    <property type="protein sequence ID" value="AES65324"/>
    <property type="gene ID" value="MTR_2g038000"/>
</dbReference>
<dbReference type="Pfam" id="PF00046">
    <property type="entry name" value="Homeodomain"/>
    <property type="match status" value="1"/>
</dbReference>
<evidence type="ECO:0000313" key="17">
    <source>
        <dbReference type="EMBL" id="AES65324.1"/>
    </source>
</evidence>
<sequence length="707" mass="80310">MRDTERLNNQGSTKPSNTKEHIKLKVDSPQFKTSSTKHQRKKHRLKSKSHKLGGCTNASVRTATDSSNKASTKDSSNKTDRNSTQVQPSKKIQGGKTSLNNDRKGEKDVVDQEGNIQKRKRRRKKKRQRHNVDLDDTVRLQRRTRNILIRMKQEQNLIDAYAGEGWKGQSREKIRPEMELQRAKKQILKCKLSIRDAIHQLDSLSSVGSIEGSVIATDGSVSHEHIFCANCKINEVSPDNDIILCDGTCNRAFHQRCLDPPLETEDIPPEDQGWFCKYCDCKIEILEATNAHLGTRFPLDSTWQDVFKEEAAIPDGDAALLNQEEEWPSDDPEDDDYNPERKEESHGGFNTEGNDKNASDDSSSSSSMWSLNGECSLLDEGINLEYYSNDHIDSDESGEIACGRRQRRAVDYKKLYDEMFGKDAPPCEQVSEDEDWGPRKRRRREKESEAVNTLMTLHESENKYPNNKNNDRIRGNSSGIKRPCFRFSHEAVEKLRQVFAENELPPKSVKDALSKELGLDAAKVNKWFKNARYMALKIRKLQEGGQQLQSITSKTSKDSTSQHVQEDEVLNPKSAKITVISSLKKCENVTGKEKTKASSNPLKKKRPEIPPCLGENGNKDSMEVSDDVSLMKLLQDRKKKVSFAFEGDSEAAELEFERLSKVKTKIDRLKQRLTGVQNCRSKGSDEVHLNEPSIMYVPIAELREKVK</sequence>
<name>G7IG86_MEDTR</name>